<evidence type="ECO:0000259" key="2">
    <source>
        <dbReference type="Pfam" id="PF14020"/>
    </source>
</evidence>
<gene>
    <name evidence="3" type="ORF">AB8S09_06745</name>
</gene>
<dbReference type="RefSeq" id="WP_369868739.1">
    <property type="nucleotide sequence ID" value="NZ_JBGFFE010000007.1"/>
</dbReference>
<organism evidence="3 4">
    <name type="scientific">Clostridium lapidicellarium</name>
    <dbReference type="NCBI Taxonomy" id="3240931"/>
    <lineage>
        <taxon>Bacteria</taxon>
        <taxon>Bacillati</taxon>
        <taxon>Bacillota</taxon>
        <taxon>Clostridia</taxon>
        <taxon>Eubacteriales</taxon>
        <taxon>Clostridiaceae</taxon>
        <taxon>Clostridium</taxon>
    </lineage>
</organism>
<protein>
    <submittedName>
        <fullName evidence="3">DUF4236 domain-containing protein</fullName>
    </submittedName>
</protein>
<evidence type="ECO:0000313" key="3">
    <source>
        <dbReference type="EMBL" id="MEY8763337.1"/>
    </source>
</evidence>
<keyword evidence="1" id="KW-0472">Membrane</keyword>
<keyword evidence="1" id="KW-0812">Transmembrane</keyword>
<dbReference type="EMBL" id="JBGFFE010000007">
    <property type="protein sequence ID" value="MEY8763337.1"/>
    <property type="molecule type" value="Genomic_DNA"/>
</dbReference>
<dbReference type="Proteomes" id="UP001565220">
    <property type="component" value="Unassembled WGS sequence"/>
</dbReference>
<evidence type="ECO:0000256" key="1">
    <source>
        <dbReference type="SAM" id="Phobius"/>
    </source>
</evidence>
<name>A0ABV4DXH3_9CLOT</name>
<keyword evidence="4" id="KW-1185">Reference proteome</keyword>
<sequence>MGLTFRKSINLGKHIKLNLSKRGPSLSVHGSKRGSINFNKQGMRTTIGYGGLQYRKQVPWNKAESKRQLKSLKKQEQNRELKKTFSKYPFAVSIYFIITFACMFITFYTFTFKKEFIVWLISTIIYLGYITNKK</sequence>
<dbReference type="Pfam" id="PF14020">
    <property type="entry name" value="DUF4236"/>
    <property type="match status" value="1"/>
</dbReference>
<feature type="transmembrane region" description="Helical" evidence="1">
    <location>
        <begin position="88"/>
        <end position="110"/>
    </location>
</feature>
<reference evidence="3 4" key="1">
    <citation type="submission" date="2024-08" db="EMBL/GenBank/DDBJ databases">
        <title>Clostridium lapicellarii sp. nov., and Clostridium renhuaiense sp. nov., two species isolated from the mud in a fermentation cellar used for producing sauce-flavour Chinese liquors.</title>
        <authorList>
            <person name="Yang F."/>
            <person name="Wang H."/>
            <person name="Chen L.Q."/>
            <person name="Zhou N."/>
            <person name="Lu J.J."/>
            <person name="Pu X.X."/>
            <person name="Wan B."/>
            <person name="Wang L."/>
            <person name="Liu S.J."/>
        </authorList>
    </citation>
    <scope>NUCLEOTIDE SEQUENCE [LARGE SCALE GENOMIC DNA]</scope>
    <source>
        <strain evidence="3 4">MT-113</strain>
    </source>
</reference>
<feature type="domain" description="DUF4236" evidence="2">
    <location>
        <begin position="3"/>
        <end position="55"/>
    </location>
</feature>
<dbReference type="InterPro" id="IPR025330">
    <property type="entry name" value="DUF4236"/>
</dbReference>
<comment type="caution">
    <text evidence="3">The sequence shown here is derived from an EMBL/GenBank/DDBJ whole genome shotgun (WGS) entry which is preliminary data.</text>
</comment>
<keyword evidence="1" id="KW-1133">Transmembrane helix</keyword>
<feature type="transmembrane region" description="Helical" evidence="1">
    <location>
        <begin position="116"/>
        <end position="132"/>
    </location>
</feature>
<proteinExistence type="predicted"/>
<accession>A0ABV4DXH3</accession>
<evidence type="ECO:0000313" key="4">
    <source>
        <dbReference type="Proteomes" id="UP001565220"/>
    </source>
</evidence>